<evidence type="ECO:0000313" key="4">
    <source>
        <dbReference type="Proteomes" id="UP001431784"/>
    </source>
</evidence>
<feature type="transmembrane region" description="Helical" evidence="1">
    <location>
        <begin position="46"/>
        <end position="66"/>
    </location>
</feature>
<feature type="transmembrane region" description="Helical" evidence="1">
    <location>
        <begin position="12"/>
        <end position="34"/>
    </location>
</feature>
<dbReference type="EMBL" id="JAQZSM010000004">
    <property type="protein sequence ID" value="MDD7970853.1"/>
    <property type="molecule type" value="Genomic_DNA"/>
</dbReference>
<dbReference type="InterPro" id="IPR009936">
    <property type="entry name" value="DUF1468"/>
</dbReference>
<proteinExistence type="predicted"/>
<feature type="transmembrane region" description="Helical" evidence="1">
    <location>
        <begin position="102"/>
        <end position="119"/>
    </location>
</feature>
<feature type="transmembrane region" description="Helical" evidence="1">
    <location>
        <begin position="78"/>
        <end position="96"/>
    </location>
</feature>
<organism evidence="3 4">
    <name type="scientific">Roseinatronobacter alkalisoli</name>
    <dbReference type="NCBI Taxonomy" id="3028235"/>
    <lineage>
        <taxon>Bacteria</taxon>
        <taxon>Pseudomonadati</taxon>
        <taxon>Pseudomonadota</taxon>
        <taxon>Alphaproteobacteria</taxon>
        <taxon>Rhodobacterales</taxon>
        <taxon>Paracoccaceae</taxon>
        <taxon>Roseinatronobacter</taxon>
    </lineage>
</organism>
<feature type="domain" description="DUF1468" evidence="2">
    <location>
        <begin position="16"/>
        <end position="154"/>
    </location>
</feature>
<dbReference type="RefSeq" id="WP_274351533.1">
    <property type="nucleotide sequence ID" value="NZ_JAQZSM010000004.1"/>
</dbReference>
<keyword evidence="4" id="KW-1185">Reference proteome</keyword>
<reference evidence="3" key="1">
    <citation type="submission" date="2023-02" db="EMBL/GenBank/DDBJ databases">
        <title>Description of Roseinatronobacter alkalisoli sp. nov., an alkaliphilic bacerium isolated from soda soil.</title>
        <authorList>
            <person name="Wei W."/>
        </authorList>
    </citation>
    <scope>NUCLEOTIDE SEQUENCE</scope>
    <source>
        <strain evidence="3">HJB301</strain>
    </source>
</reference>
<keyword evidence="1" id="KW-1133">Transmembrane helix</keyword>
<protein>
    <submittedName>
        <fullName evidence="3">Tripartite tricarboxylate transporter TctB family protein</fullName>
    </submittedName>
</protein>
<accession>A0ABT5T6V3</accession>
<evidence type="ECO:0000256" key="1">
    <source>
        <dbReference type="SAM" id="Phobius"/>
    </source>
</evidence>
<keyword evidence="1" id="KW-0472">Membrane</keyword>
<comment type="caution">
    <text evidence="3">The sequence shown here is derived from an EMBL/GenBank/DDBJ whole genome shotgun (WGS) entry which is preliminary data.</text>
</comment>
<gene>
    <name evidence="3" type="ORF">PUT78_07055</name>
</gene>
<dbReference type="Proteomes" id="UP001431784">
    <property type="component" value="Unassembled WGS sequence"/>
</dbReference>
<name>A0ABT5T6V3_9RHOB</name>
<evidence type="ECO:0000259" key="2">
    <source>
        <dbReference type="Pfam" id="PF07331"/>
    </source>
</evidence>
<evidence type="ECO:0000313" key="3">
    <source>
        <dbReference type="EMBL" id="MDD7970853.1"/>
    </source>
</evidence>
<dbReference type="Pfam" id="PF07331">
    <property type="entry name" value="TctB"/>
    <property type="match status" value="1"/>
</dbReference>
<feature type="transmembrane region" description="Helical" evidence="1">
    <location>
        <begin position="131"/>
        <end position="153"/>
    </location>
</feature>
<keyword evidence="1" id="KW-0812">Transmembrane</keyword>
<sequence length="159" mass="17137">MRSAISTAFTRLDFYTGLVTILVGAIGLLDIAYGSWRPGPGLGPHAFPQLAYITLIIAGLAIWVDVIRGKSDEHPENLRAILITGVGLVAIGMGMFWLIGKLGLIVSVAATLIGSSFLLTRDPLRHWPSTIVVPIIATAVIWLLFVQLINIPLPRGLLF</sequence>